<dbReference type="InterPro" id="IPR029526">
    <property type="entry name" value="PGBD"/>
</dbReference>
<dbReference type="Pfam" id="PF13843">
    <property type="entry name" value="DDE_Tnp_1_7"/>
    <property type="match status" value="1"/>
</dbReference>
<sequence>QISELITNIESADEENDWFSDGDTSDSELEGESFTKIIREKLVSKLCSTPVNTIDSNTLSSQVSTSQISSEPISSIQNIISNNDRFCFTTSPEISITFDLDLIDIDNLPIFFNDNGDIQPLLSTERNDIDNHQNISNIFNAPMDIHENRNNITKKNVNKNPPKQVFSGQWNFDENVCSEYIPTKIKFNDASGVNVDVLDDLSPGFCEMDIFKIIFDEHLVQHIVDETNKFFHYVIKNLVIKQHSKLNKWQEINKICVDESIVEWKGRLKFKQYIPSKRHRFGIKLFVLCDCKTGFVLDFLVYTGNDQQIHFNESLQQSGSVISTLMEPYLNKGRIIYMDNWYSSPLLYQYLLENNTGAYGTVRNKRKGKPTFPPKLAPGQCVSTTTKDMMTCKWKDKRHVHMLSTVHKPKMTVTNKIDRFGNVKKPQCILDYNKNMGLIDKSDMQMSFNNTCRKTLKCFSDMNTSPSCPGRKIKGDFPIRLIDRHFLSRMQPLEGKSRIQKKCHVHSHTQLGAQCRKDTSFECKDCGKALCLEPCFKDYHTKLKY</sequence>
<dbReference type="PANTHER" id="PTHR46599">
    <property type="entry name" value="PIGGYBAC TRANSPOSABLE ELEMENT-DERIVED PROTEIN 4"/>
    <property type="match status" value="1"/>
</dbReference>
<organism evidence="2 3">
    <name type="scientific">Aphis craccivora</name>
    <name type="common">Cowpea aphid</name>
    <dbReference type="NCBI Taxonomy" id="307492"/>
    <lineage>
        <taxon>Eukaryota</taxon>
        <taxon>Metazoa</taxon>
        <taxon>Ecdysozoa</taxon>
        <taxon>Arthropoda</taxon>
        <taxon>Hexapoda</taxon>
        <taxon>Insecta</taxon>
        <taxon>Pterygota</taxon>
        <taxon>Neoptera</taxon>
        <taxon>Paraneoptera</taxon>
        <taxon>Hemiptera</taxon>
        <taxon>Sternorrhyncha</taxon>
        <taxon>Aphidomorpha</taxon>
        <taxon>Aphidoidea</taxon>
        <taxon>Aphididae</taxon>
        <taxon>Aphidini</taxon>
        <taxon>Aphis</taxon>
        <taxon>Aphis</taxon>
    </lineage>
</organism>
<dbReference type="PANTHER" id="PTHR46599:SF3">
    <property type="entry name" value="PIGGYBAC TRANSPOSABLE ELEMENT-DERIVED PROTEIN 4"/>
    <property type="match status" value="1"/>
</dbReference>
<proteinExistence type="predicted"/>
<dbReference type="EMBL" id="VUJU01013321">
    <property type="protein sequence ID" value="KAF0705184.1"/>
    <property type="molecule type" value="Genomic_DNA"/>
</dbReference>
<evidence type="ECO:0000313" key="3">
    <source>
        <dbReference type="Proteomes" id="UP000478052"/>
    </source>
</evidence>
<evidence type="ECO:0000313" key="2">
    <source>
        <dbReference type="EMBL" id="KAF0705184.1"/>
    </source>
</evidence>
<feature type="non-terminal residue" evidence="2">
    <location>
        <position position="1"/>
    </location>
</feature>
<feature type="domain" description="PiggyBac transposable element-derived protein" evidence="1">
    <location>
        <begin position="236"/>
        <end position="455"/>
    </location>
</feature>
<gene>
    <name evidence="2" type="ORF">FWK35_00035409</name>
</gene>
<dbReference type="Proteomes" id="UP000478052">
    <property type="component" value="Unassembled WGS sequence"/>
</dbReference>
<comment type="caution">
    <text evidence="2">The sequence shown here is derived from an EMBL/GenBank/DDBJ whole genome shotgun (WGS) entry which is preliminary data.</text>
</comment>
<evidence type="ECO:0000259" key="1">
    <source>
        <dbReference type="Pfam" id="PF13843"/>
    </source>
</evidence>
<protein>
    <submittedName>
        <fullName evidence="2">PiggyBac transposable element-derived protein 4-like</fullName>
    </submittedName>
</protein>
<accession>A0A6G0VQ43</accession>
<name>A0A6G0VQ43_APHCR</name>
<keyword evidence="3" id="KW-1185">Reference proteome</keyword>
<dbReference type="AlphaFoldDB" id="A0A6G0VQ43"/>
<dbReference type="OrthoDB" id="8191242at2759"/>
<reference evidence="2 3" key="1">
    <citation type="submission" date="2019-08" db="EMBL/GenBank/DDBJ databases">
        <title>Whole genome of Aphis craccivora.</title>
        <authorList>
            <person name="Voronova N.V."/>
            <person name="Shulinski R.S."/>
            <person name="Bandarenka Y.V."/>
            <person name="Zhorov D.G."/>
            <person name="Warner D."/>
        </authorList>
    </citation>
    <scope>NUCLEOTIDE SEQUENCE [LARGE SCALE GENOMIC DNA]</scope>
    <source>
        <strain evidence="2">180601</strain>
        <tissue evidence="2">Whole Body</tissue>
    </source>
</reference>